<feature type="region of interest" description="C-terminal hotdog fold" evidence="4">
    <location>
        <begin position="984"/>
        <end position="1128"/>
    </location>
</feature>
<name>A0A3S4UBN5_9ACTN</name>
<sequence>MDANSKDELIKKSIRTIRELRRELEHRASVDVPVAVVGMACRFPGGANSPEQFWELLQAGGSGLVDVPPERWNVDAFYSPPPGKPGRSYIRRSNFLSGDVAEFDARFFGISPVEANAMDPQQRVLLEVCWEALEHAGLNPAILRGSATGVFLGINSAGEYSKLVTSHSANDNYLGTGNTLSVASGRISYFLGINGPAISVDTACSSSLVSVLLAAESLRRGECSTALAAGVSLMLAPQVMAGLCAMNALSPDGASKPFDAAADGYGRGEGCGVVVLKRLPDAQRDGDRVLAVIRGGAINNDGESSGLTVPNGNSQRQVLSEALRNARLEPGEIDYLETHGTGTLLGDPIEVDAIRSVYGPGRSERPLILGAVKGNIGHLEHAAGVASLIKVILSLGHGKVTPIVGLDELNPRVATGGHELSFPRELSSWPDVDRPRRAAVSSFGFSGTNANVIVEQAPKPVAEPSRGSRTALTVSAKSEGALRRQLEQFERYLSGTTNECEDIAWTANVCRVAFDHRAVVVGSSVEELRRRVTDILAWSDSNGSLYSADRVVLGSSQGRDRYDAKRSLFTSVGDGVALTAHVDAKIPPKLAFVLTGDQAALIPRARELYRRQPAFTEAFDLVASKLNPRVLEEFRAGKPAPDQATAAAWYLCGATAMVVLLTSYGVRPDVVLGDGAGILVSAWASGAISLDDLIRLHQADDVPALAGSLAPSDPTCRFQAMWHGDARPDPKLWRGELANCRAATMGQREQAVRGLTRQGYRFFVEIDGSMDGAMKSVLDELAAILVRPAANGGTNFVDALATLYSLGAQVQWRELHHGRTCQKVVLPSYPFDSQRHWLKQPEGTDTQPLATGFQGRDLGLPLPTRQWLYTLSLESNPELADNSGVVHIGYYLEMILAAAHSWYGVEDVFVHEMDLVSAMLVLPGEVREVALLVDDPGEDGRQGFRFLSRTGGQGPWTPHAEGRLSLTRGPEPGVVDLDGTSLTTKSLSGDEVYEVLTARGFRFGTSVRWLDRLWIGDRDAVVRFLPAGKEHHALPCHPGVLDSCAQVFNILVGDQTPKGTKYMVNRLDNVALRVSREGDERTLFARISDVRDEGNAVSGGFCVTTTTGQPVISAGGIRLAAFDEERLGRMKALLESASVGTGEFDASFRQQFDAASEGEHSGLVCDYLVALLSETLGMDTGDVKPDDEIKDLGLDSMSGLVLLDRIREKLGAEIQMTDLVHCRVVQDLAESVTKLLSGRQTSKDVQLAPPDADMSLGHWIRSKTRSSQARVRLFCFPNGYRSADLFDEWQDILGPTIDVAAVKLPGLDGERMEETCPLDVDECVDLVRRAVDPELLDLPVATFGHSWGSLFSYRLAHLLEKTASVPLVKCFVSGYTPVDRENGLIGQLKAELLTSGLSELPTPEEARTHKPLRDAVVRAFVAAWGYTERDTLLTLPMLLGACCLIDRYQHDPASPLRAPLTAFHGIDDYGVTMAEMEGWTDLTSGQFSLFTVAGDHQFINKHQSEADVLRHLKRDLLSGLDDIDHPVAEMALGRRK</sequence>
<dbReference type="Gene3D" id="3.40.366.10">
    <property type="entry name" value="Malonyl-Coenzyme A Acyl Carrier Protein, domain 2"/>
    <property type="match status" value="2"/>
</dbReference>
<evidence type="ECO:0000259" key="7">
    <source>
        <dbReference type="PROSITE" id="PS52019"/>
    </source>
</evidence>
<dbReference type="Gene3D" id="3.30.70.3290">
    <property type="match status" value="1"/>
</dbReference>
<dbReference type="Gene3D" id="3.40.50.1820">
    <property type="entry name" value="alpha/beta hydrolase"/>
    <property type="match status" value="1"/>
</dbReference>
<dbReference type="SMART" id="SM00826">
    <property type="entry name" value="PKS_DH"/>
    <property type="match status" value="1"/>
</dbReference>
<dbReference type="RefSeq" id="WP_061787169.1">
    <property type="nucleotide sequence ID" value="NZ_LR134406.1"/>
</dbReference>
<dbReference type="InterPro" id="IPR001227">
    <property type="entry name" value="Ac_transferase_dom_sf"/>
</dbReference>
<dbReference type="InterPro" id="IPR042104">
    <property type="entry name" value="PKS_dehydratase_sf"/>
</dbReference>
<dbReference type="InterPro" id="IPR020806">
    <property type="entry name" value="PKS_PP-bd"/>
</dbReference>
<dbReference type="SUPFAM" id="SSF52151">
    <property type="entry name" value="FabD/lysophospholipase-like"/>
    <property type="match status" value="1"/>
</dbReference>
<dbReference type="InterPro" id="IPR020807">
    <property type="entry name" value="PKS_DH"/>
</dbReference>
<comment type="caution">
    <text evidence="4">Lacks conserved residue(s) required for the propagation of feature annotation.</text>
</comment>
<dbReference type="FunFam" id="3.40.47.10:FF:000019">
    <property type="entry name" value="Polyketide synthase type I"/>
    <property type="match status" value="1"/>
</dbReference>
<dbReference type="GO" id="GO:0004315">
    <property type="term" value="F:3-oxoacyl-[acyl-carrier-protein] synthase activity"/>
    <property type="evidence" value="ECO:0007669"/>
    <property type="project" value="UniProtKB-EC"/>
</dbReference>
<organism evidence="8 9">
    <name type="scientific">Arachnia propionica</name>
    <dbReference type="NCBI Taxonomy" id="1750"/>
    <lineage>
        <taxon>Bacteria</taxon>
        <taxon>Bacillati</taxon>
        <taxon>Actinomycetota</taxon>
        <taxon>Actinomycetes</taxon>
        <taxon>Propionibacteriales</taxon>
        <taxon>Propionibacteriaceae</taxon>
        <taxon>Arachnia</taxon>
    </lineage>
</organism>
<gene>
    <name evidence="8" type="ORF">NCTC12967_00981</name>
</gene>
<dbReference type="SUPFAM" id="SSF53901">
    <property type="entry name" value="Thiolase-like"/>
    <property type="match status" value="1"/>
</dbReference>
<dbReference type="InterPro" id="IPR018201">
    <property type="entry name" value="Ketoacyl_synth_AS"/>
</dbReference>
<dbReference type="InterPro" id="IPR049551">
    <property type="entry name" value="PKS_DH_C"/>
</dbReference>
<proteinExistence type="predicted"/>
<reference evidence="8 9" key="1">
    <citation type="submission" date="2018-12" db="EMBL/GenBank/DDBJ databases">
        <authorList>
            <consortium name="Pathogen Informatics"/>
        </authorList>
    </citation>
    <scope>NUCLEOTIDE SEQUENCE [LARGE SCALE GENOMIC DNA]</scope>
    <source>
        <strain evidence="8 9">NCTC12967</strain>
    </source>
</reference>
<dbReference type="Gene3D" id="3.40.47.10">
    <property type="match status" value="1"/>
</dbReference>
<feature type="domain" description="PKS/mFAS DH" evidence="7">
    <location>
        <begin position="836"/>
        <end position="1128"/>
    </location>
</feature>
<dbReference type="Pfam" id="PF00975">
    <property type="entry name" value="Thioesterase"/>
    <property type="match status" value="1"/>
</dbReference>
<dbReference type="Proteomes" id="UP000273044">
    <property type="component" value="Chromosome"/>
</dbReference>
<keyword evidence="2" id="KW-0597">Phosphoprotein</keyword>
<dbReference type="InterPro" id="IPR009081">
    <property type="entry name" value="PP-bd_ACP"/>
</dbReference>
<dbReference type="InterPro" id="IPR050091">
    <property type="entry name" value="PKS_NRPS_Biosynth_Enz"/>
</dbReference>
<dbReference type="InterPro" id="IPR016039">
    <property type="entry name" value="Thiolase-like"/>
</dbReference>
<feature type="domain" description="Carrier" evidence="5">
    <location>
        <begin position="1159"/>
        <end position="1236"/>
    </location>
</feature>
<dbReference type="InterPro" id="IPR029058">
    <property type="entry name" value="AB_hydrolase_fold"/>
</dbReference>
<evidence type="ECO:0000256" key="3">
    <source>
        <dbReference type="ARBA" id="ARBA00022679"/>
    </source>
</evidence>
<dbReference type="PROSITE" id="PS50075">
    <property type="entry name" value="CARRIER"/>
    <property type="match status" value="1"/>
</dbReference>
<dbReference type="InterPro" id="IPR016035">
    <property type="entry name" value="Acyl_Trfase/lysoPLipase"/>
</dbReference>
<feature type="domain" description="Ketosynthase family 3 (KS3)" evidence="6">
    <location>
        <begin position="31"/>
        <end position="456"/>
    </location>
</feature>
<dbReference type="InterPro" id="IPR049900">
    <property type="entry name" value="PKS_mFAS_DH"/>
</dbReference>
<keyword evidence="1" id="KW-0596">Phosphopantetheine</keyword>
<accession>A0A3S4UBN5</accession>
<feature type="region of interest" description="N-terminal hotdog fold" evidence="4">
    <location>
        <begin position="836"/>
        <end position="971"/>
    </location>
</feature>
<evidence type="ECO:0000259" key="5">
    <source>
        <dbReference type="PROSITE" id="PS50075"/>
    </source>
</evidence>
<dbReference type="SMART" id="SM00825">
    <property type="entry name" value="PKS_KS"/>
    <property type="match status" value="1"/>
</dbReference>
<dbReference type="InterPro" id="IPR001031">
    <property type="entry name" value="Thioesterase"/>
</dbReference>
<evidence type="ECO:0000313" key="9">
    <source>
        <dbReference type="Proteomes" id="UP000273044"/>
    </source>
</evidence>
<evidence type="ECO:0000313" key="8">
    <source>
        <dbReference type="EMBL" id="VEH69705.1"/>
    </source>
</evidence>
<dbReference type="InterPro" id="IPR020841">
    <property type="entry name" value="PKS_Beta-ketoAc_synthase_dom"/>
</dbReference>
<dbReference type="InterPro" id="IPR014030">
    <property type="entry name" value="Ketoacyl_synth_N"/>
</dbReference>
<keyword evidence="9" id="KW-1185">Reference proteome</keyword>
<dbReference type="Pfam" id="PF00550">
    <property type="entry name" value="PP-binding"/>
    <property type="match status" value="1"/>
</dbReference>
<dbReference type="GO" id="GO:0031177">
    <property type="term" value="F:phosphopantetheine binding"/>
    <property type="evidence" value="ECO:0007669"/>
    <property type="project" value="InterPro"/>
</dbReference>
<dbReference type="PANTHER" id="PTHR43775">
    <property type="entry name" value="FATTY ACID SYNTHASE"/>
    <property type="match status" value="1"/>
</dbReference>
<dbReference type="InterPro" id="IPR014031">
    <property type="entry name" value="Ketoacyl_synth_C"/>
</dbReference>
<dbReference type="GO" id="GO:0006633">
    <property type="term" value="P:fatty acid biosynthetic process"/>
    <property type="evidence" value="ECO:0007669"/>
    <property type="project" value="InterPro"/>
</dbReference>
<dbReference type="SUPFAM" id="SSF47336">
    <property type="entry name" value="ACP-like"/>
    <property type="match status" value="1"/>
</dbReference>
<dbReference type="GO" id="GO:0004312">
    <property type="term" value="F:fatty acid synthase activity"/>
    <property type="evidence" value="ECO:0007669"/>
    <property type="project" value="TreeGrafter"/>
</dbReference>
<dbReference type="CDD" id="cd00833">
    <property type="entry name" value="PKS"/>
    <property type="match status" value="1"/>
</dbReference>
<dbReference type="EC" id="2.3.1.41" evidence="8"/>
<dbReference type="GeneID" id="64406462"/>
<dbReference type="Pfam" id="PF00109">
    <property type="entry name" value="ketoacyl-synt"/>
    <property type="match status" value="1"/>
</dbReference>
<dbReference type="EMBL" id="LR134406">
    <property type="protein sequence ID" value="VEH69705.1"/>
    <property type="molecule type" value="Genomic_DNA"/>
</dbReference>
<dbReference type="SUPFAM" id="SSF53474">
    <property type="entry name" value="alpha/beta-Hydrolases"/>
    <property type="match status" value="1"/>
</dbReference>
<dbReference type="PROSITE" id="PS52019">
    <property type="entry name" value="PKS_MFAS_DH"/>
    <property type="match status" value="1"/>
</dbReference>
<dbReference type="SMART" id="SM00823">
    <property type="entry name" value="PKS_PP"/>
    <property type="match status" value="1"/>
</dbReference>
<dbReference type="Gene3D" id="1.10.1200.10">
    <property type="entry name" value="ACP-like"/>
    <property type="match status" value="1"/>
</dbReference>
<dbReference type="Pfam" id="PF02801">
    <property type="entry name" value="Ketoacyl-synt_C"/>
    <property type="match status" value="1"/>
</dbReference>
<evidence type="ECO:0000256" key="2">
    <source>
        <dbReference type="ARBA" id="ARBA00022553"/>
    </source>
</evidence>
<evidence type="ECO:0000256" key="1">
    <source>
        <dbReference type="ARBA" id="ARBA00022450"/>
    </source>
</evidence>
<dbReference type="Pfam" id="PF22621">
    <property type="entry name" value="CurL-like_PKS_C"/>
    <property type="match status" value="1"/>
</dbReference>
<evidence type="ECO:0000256" key="4">
    <source>
        <dbReference type="PROSITE-ProRule" id="PRU01363"/>
    </source>
</evidence>
<dbReference type="Gene3D" id="3.10.129.110">
    <property type="entry name" value="Polyketide synthase dehydratase"/>
    <property type="match status" value="1"/>
</dbReference>
<dbReference type="PROSITE" id="PS00606">
    <property type="entry name" value="KS3_1"/>
    <property type="match status" value="1"/>
</dbReference>
<keyword evidence="3 8" id="KW-0808">Transferase</keyword>
<dbReference type="InterPro" id="IPR036736">
    <property type="entry name" value="ACP-like_sf"/>
</dbReference>
<keyword evidence="8" id="KW-0012">Acyltransferase</keyword>
<protein>
    <submittedName>
        <fullName evidence="8">Beta-ketoacyl-acyl-carrier-protein synthase I</fullName>
        <ecNumber evidence="8">2.3.1.41</ecNumber>
    </submittedName>
</protein>
<dbReference type="Pfam" id="PF14765">
    <property type="entry name" value="PS-DH"/>
    <property type="match status" value="1"/>
</dbReference>
<dbReference type="PROSITE" id="PS52004">
    <property type="entry name" value="KS3_2"/>
    <property type="match status" value="1"/>
</dbReference>
<dbReference type="PANTHER" id="PTHR43775:SF51">
    <property type="entry name" value="INACTIVE PHENOLPHTHIOCEROL SYNTHESIS POLYKETIDE SYNTHASE TYPE I PKS1-RELATED"/>
    <property type="match status" value="1"/>
</dbReference>
<evidence type="ECO:0000259" key="6">
    <source>
        <dbReference type="PROSITE" id="PS52004"/>
    </source>
</evidence>